<proteinExistence type="predicted"/>
<dbReference type="Proteomes" id="UP000005959">
    <property type="component" value="Unassembled WGS sequence"/>
</dbReference>
<evidence type="ECO:0000313" key="1">
    <source>
        <dbReference type="EMBL" id="EHM42079.1"/>
    </source>
</evidence>
<accession>G9Y770</accession>
<dbReference type="AlphaFoldDB" id="G9Y770"/>
<protein>
    <submittedName>
        <fullName evidence="1">Uncharacterized protein</fullName>
    </submittedName>
</protein>
<reference evidence="1 2" key="1">
    <citation type="submission" date="2011-08" db="EMBL/GenBank/DDBJ databases">
        <authorList>
            <person name="Weinstock G."/>
            <person name="Sodergren E."/>
            <person name="Clifton S."/>
            <person name="Fulton L."/>
            <person name="Fulton B."/>
            <person name="Courtney L."/>
            <person name="Fronick C."/>
            <person name="Harrison M."/>
            <person name="Strong C."/>
            <person name="Farmer C."/>
            <person name="Delahaunty K."/>
            <person name="Markovic C."/>
            <person name="Hall O."/>
            <person name="Minx P."/>
            <person name="Tomlinson C."/>
            <person name="Mitreva M."/>
            <person name="Hou S."/>
            <person name="Chen J."/>
            <person name="Wollam A."/>
            <person name="Pepin K.H."/>
            <person name="Johnson M."/>
            <person name="Bhonagiri V."/>
            <person name="Zhang X."/>
            <person name="Suruliraj S."/>
            <person name="Warren W."/>
            <person name="Chinwalla A."/>
            <person name="Mardis E.R."/>
            <person name="Wilson R.K."/>
        </authorList>
    </citation>
    <scope>NUCLEOTIDE SEQUENCE [LARGE SCALE GENOMIC DNA]</scope>
    <source>
        <strain evidence="1 2">ATCC 51873</strain>
    </source>
</reference>
<comment type="caution">
    <text evidence="1">The sequence shown here is derived from an EMBL/GenBank/DDBJ whole genome shotgun (WGS) entry which is preliminary data.</text>
</comment>
<name>G9Y770_HAFAL</name>
<evidence type="ECO:0000313" key="2">
    <source>
        <dbReference type="Proteomes" id="UP000005959"/>
    </source>
</evidence>
<sequence>MKHFINAVFCFYRPQGRARIPIADAKNKINLRPLSIRCDFTLFFEFL</sequence>
<dbReference type="EMBL" id="AGCI01000059">
    <property type="protein sequence ID" value="EHM42079.1"/>
    <property type="molecule type" value="Genomic_DNA"/>
</dbReference>
<gene>
    <name evidence="1" type="ORF">HMPREF0454_02443</name>
</gene>
<dbReference type="HOGENOM" id="CLU_3168706_0_0_6"/>
<organism evidence="1 2">
    <name type="scientific">Hafnia alvei ATCC 51873</name>
    <dbReference type="NCBI Taxonomy" id="1002364"/>
    <lineage>
        <taxon>Bacteria</taxon>
        <taxon>Pseudomonadati</taxon>
        <taxon>Pseudomonadota</taxon>
        <taxon>Gammaproteobacteria</taxon>
        <taxon>Enterobacterales</taxon>
        <taxon>Hafniaceae</taxon>
        <taxon>Hafnia</taxon>
    </lineage>
</organism>